<comment type="caution">
    <text evidence="8">The sequence shown here is derived from an EMBL/GenBank/DDBJ whole genome shotgun (WGS) entry which is preliminary data.</text>
</comment>
<evidence type="ECO:0000256" key="6">
    <source>
        <dbReference type="SAM" id="MobiDB-lite"/>
    </source>
</evidence>
<evidence type="ECO:0000256" key="4">
    <source>
        <dbReference type="PROSITE-ProRule" id="PRU00175"/>
    </source>
</evidence>
<dbReference type="InterPro" id="IPR013083">
    <property type="entry name" value="Znf_RING/FYVE/PHD"/>
</dbReference>
<keyword evidence="5" id="KW-0175">Coiled coil</keyword>
<organism evidence="8 9">
    <name type="scientific">Peronospora matthiolae</name>
    <dbReference type="NCBI Taxonomy" id="2874970"/>
    <lineage>
        <taxon>Eukaryota</taxon>
        <taxon>Sar</taxon>
        <taxon>Stramenopiles</taxon>
        <taxon>Oomycota</taxon>
        <taxon>Peronosporomycetes</taxon>
        <taxon>Peronosporales</taxon>
        <taxon>Peronosporaceae</taxon>
        <taxon>Peronospora</taxon>
    </lineage>
</organism>
<name>A0AAV1VEB6_9STRA</name>
<dbReference type="Pfam" id="PF14634">
    <property type="entry name" value="zf-RING_5"/>
    <property type="match status" value="1"/>
</dbReference>
<gene>
    <name evidence="8" type="ORF">PM001_LOCUS29862</name>
</gene>
<feature type="region of interest" description="Disordered" evidence="6">
    <location>
        <begin position="1"/>
        <end position="38"/>
    </location>
</feature>
<dbReference type="PROSITE" id="PS00518">
    <property type="entry name" value="ZF_RING_1"/>
    <property type="match status" value="1"/>
</dbReference>
<dbReference type="Proteomes" id="UP001162060">
    <property type="component" value="Unassembled WGS sequence"/>
</dbReference>
<reference evidence="8" key="1">
    <citation type="submission" date="2024-01" db="EMBL/GenBank/DDBJ databases">
        <authorList>
            <person name="Webb A."/>
        </authorList>
    </citation>
    <scope>NUCLEOTIDE SEQUENCE</scope>
    <source>
        <strain evidence="8">Pm1</strain>
    </source>
</reference>
<proteinExistence type="predicted"/>
<evidence type="ECO:0000256" key="3">
    <source>
        <dbReference type="ARBA" id="ARBA00022833"/>
    </source>
</evidence>
<dbReference type="GO" id="GO:0061630">
    <property type="term" value="F:ubiquitin protein ligase activity"/>
    <property type="evidence" value="ECO:0007669"/>
    <property type="project" value="InterPro"/>
</dbReference>
<evidence type="ECO:0000256" key="1">
    <source>
        <dbReference type="ARBA" id="ARBA00022723"/>
    </source>
</evidence>
<feature type="domain" description="RING-type" evidence="7">
    <location>
        <begin position="48"/>
        <end position="94"/>
    </location>
</feature>
<protein>
    <recommendedName>
        <fullName evidence="7">RING-type domain-containing protein</fullName>
    </recommendedName>
</protein>
<evidence type="ECO:0000256" key="5">
    <source>
        <dbReference type="SAM" id="Coils"/>
    </source>
</evidence>
<sequence>MDDDSRMSDTSSMRNRGQRQAASTVGDMDGAGDVSSLSESRVRPQLRCNACWEPILPDAQSAETCYRTSCGHLFCEKCAYKHFGQGRLECPACQVDLSQARGGISETTIHGVADPKRTEAIWEEMMADPSSCFEHFQQALDFILFQLAQDSFRQVSGYFQAFDEEIRRQQAEEQRTFQVQHGEKYIQLKTYTDQLEAELRETKSKMQTLTSSNDELREAYKEKSRKCRNWEKMCKTLKSQSGSRQLPSPTRSTMGMLHQDGGPLVSQASQFSRPSMRPMTRPYAVEAPSSSMRNPMGNMGIPETARTIQRPNVGMFDHFSRPQIGGSLRPPVQPLGGSRTRIVRPKTPLQASQRVNFISKRPTFRM</sequence>
<dbReference type="GO" id="GO:0008270">
    <property type="term" value="F:zinc ion binding"/>
    <property type="evidence" value="ECO:0007669"/>
    <property type="project" value="UniProtKB-KW"/>
</dbReference>
<keyword evidence="2 4" id="KW-0863">Zinc-finger</keyword>
<dbReference type="InterPro" id="IPR001841">
    <property type="entry name" value="Znf_RING"/>
</dbReference>
<dbReference type="SUPFAM" id="SSF57850">
    <property type="entry name" value="RING/U-box"/>
    <property type="match status" value="1"/>
</dbReference>
<dbReference type="AlphaFoldDB" id="A0AAV1VEB6"/>
<dbReference type="InterPro" id="IPR042448">
    <property type="entry name" value="CCNB1IP1"/>
</dbReference>
<dbReference type="PANTHER" id="PTHR14305:SF0">
    <property type="entry name" value="E3 UBIQUITIN-PROTEIN LIGASE CCNB1IP1"/>
    <property type="match status" value="1"/>
</dbReference>
<keyword evidence="3" id="KW-0862">Zinc</keyword>
<dbReference type="PROSITE" id="PS50089">
    <property type="entry name" value="ZF_RING_2"/>
    <property type="match status" value="1"/>
</dbReference>
<accession>A0AAV1VEB6</accession>
<dbReference type="CDD" id="cd16449">
    <property type="entry name" value="RING-HC"/>
    <property type="match status" value="1"/>
</dbReference>
<dbReference type="GO" id="GO:0000795">
    <property type="term" value="C:synaptonemal complex"/>
    <property type="evidence" value="ECO:0007669"/>
    <property type="project" value="InterPro"/>
</dbReference>
<evidence type="ECO:0000259" key="7">
    <source>
        <dbReference type="PROSITE" id="PS50089"/>
    </source>
</evidence>
<dbReference type="PANTHER" id="PTHR14305">
    <property type="entry name" value="E3 UBIQUITIN-PROTEIN LIGASE CCNB1IP1"/>
    <property type="match status" value="1"/>
</dbReference>
<evidence type="ECO:0000313" key="9">
    <source>
        <dbReference type="Proteomes" id="UP001162060"/>
    </source>
</evidence>
<dbReference type="InterPro" id="IPR017907">
    <property type="entry name" value="Znf_RING_CS"/>
</dbReference>
<dbReference type="EMBL" id="CAKLBY020000310">
    <property type="protein sequence ID" value="CAK7944712.1"/>
    <property type="molecule type" value="Genomic_DNA"/>
</dbReference>
<keyword evidence="1" id="KW-0479">Metal-binding</keyword>
<dbReference type="GO" id="GO:0007131">
    <property type="term" value="P:reciprocal meiotic recombination"/>
    <property type="evidence" value="ECO:0007669"/>
    <property type="project" value="InterPro"/>
</dbReference>
<evidence type="ECO:0000256" key="2">
    <source>
        <dbReference type="ARBA" id="ARBA00022771"/>
    </source>
</evidence>
<dbReference type="Gene3D" id="3.30.40.10">
    <property type="entry name" value="Zinc/RING finger domain, C3HC4 (zinc finger)"/>
    <property type="match status" value="1"/>
</dbReference>
<feature type="coiled-coil region" evidence="5">
    <location>
        <begin position="192"/>
        <end position="240"/>
    </location>
</feature>
<evidence type="ECO:0000313" key="8">
    <source>
        <dbReference type="EMBL" id="CAK7944712.1"/>
    </source>
</evidence>